<evidence type="ECO:0000313" key="1">
    <source>
        <dbReference type="EMBL" id="KFM80312.1"/>
    </source>
</evidence>
<sequence>MSISLRYTADRNAIRVGIITENRAVGLHLEKMLSSGKYFRILILRRSCAGNYPLVKEILTEWCSRKVALIFVVGCIIADESMLEVSQNLKEDMPHLAMLVSLKSEYQVFQRCRYFVKEKSLIVKMVVDNYELYFETMAAALMNAVREIQTKSFPSPA</sequence>
<proteinExistence type="predicted"/>
<protein>
    <submittedName>
        <fullName evidence="1">Uncharacterized protein</fullName>
    </submittedName>
</protein>
<dbReference type="AlphaFoldDB" id="A0A087USH3"/>
<accession>A0A087USH3</accession>
<name>A0A087USH3_STEMI</name>
<dbReference type="Proteomes" id="UP000054359">
    <property type="component" value="Unassembled WGS sequence"/>
</dbReference>
<dbReference type="EMBL" id="KK121356">
    <property type="protein sequence ID" value="KFM80312.1"/>
    <property type="molecule type" value="Genomic_DNA"/>
</dbReference>
<evidence type="ECO:0000313" key="2">
    <source>
        <dbReference type="Proteomes" id="UP000054359"/>
    </source>
</evidence>
<reference evidence="1 2" key="1">
    <citation type="submission" date="2013-11" db="EMBL/GenBank/DDBJ databases">
        <title>Genome sequencing of Stegodyphus mimosarum.</title>
        <authorList>
            <person name="Bechsgaard J."/>
        </authorList>
    </citation>
    <scope>NUCLEOTIDE SEQUENCE [LARGE SCALE GENOMIC DNA]</scope>
</reference>
<keyword evidence="2" id="KW-1185">Reference proteome</keyword>
<organism evidence="1 2">
    <name type="scientific">Stegodyphus mimosarum</name>
    <name type="common">African social velvet spider</name>
    <dbReference type="NCBI Taxonomy" id="407821"/>
    <lineage>
        <taxon>Eukaryota</taxon>
        <taxon>Metazoa</taxon>
        <taxon>Ecdysozoa</taxon>
        <taxon>Arthropoda</taxon>
        <taxon>Chelicerata</taxon>
        <taxon>Arachnida</taxon>
        <taxon>Araneae</taxon>
        <taxon>Araneomorphae</taxon>
        <taxon>Entelegynae</taxon>
        <taxon>Eresoidea</taxon>
        <taxon>Eresidae</taxon>
        <taxon>Stegodyphus</taxon>
    </lineage>
</organism>
<gene>
    <name evidence="1" type="ORF">X975_09045</name>
</gene>
<feature type="non-terminal residue" evidence="1">
    <location>
        <position position="157"/>
    </location>
</feature>